<dbReference type="InterPro" id="IPR052523">
    <property type="entry name" value="Trichothecene_AcTrans"/>
</dbReference>
<dbReference type="Gene3D" id="3.40.630.30">
    <property type="match status" value="1"/>
</dbReference>
<dbReference type="InterPro" id="IPR016181">
    <property type="entry name" value="Acyl_CoA_acyltransferase"/>
</dbReference>
<dbReference type="PANTHER" id="PTHR42791:SF17">
    <property type="entry name" value="ACETYLTRANSFERASE, GNAT FAMILY FAMILY (AFU_ORTHOLOGUE AFUA_8G05690)"/>
    <property type="match status" value="1"/>
</dbReference>
<dbReference type="EMBL" id="LKEB01000062">
    <property type="protein sequence ID" value="ROV98133.1"/>
    <property type="molecule type" value="Genomic_DNA"/>
</dbReference>
<dbReference type="OrthoDB" id="196847at2759"/>
<gene>
    <name evidence="2" type="ORF">VPNG_08584</name>
</gene>
<name>A0A423W492_9PEZI</name>
<protein>
    <recommendedName>
        <fullName evidence="1">N-acetyltransferase domain-containing protein</fullName>
    </recommendedName>
</protein>
<dbReference type="CDD" id="cd04301">
    <property type="entry name" value="NAT_SF"/>
    <property type="match status" value="1"/>
</dbReference>
<dbReference type="Pfam" id="PF13508">
    <property type="entry name" value="Acetyltransf_7"/>
    <property type="match status" value="1"/>
</dbReference>
<evidence type="ECO:0000313" key="3">
    <source>
        <dbReference type="Proteomes" id="UP000285146"/>
    </source>
</evidence>
<accession>A0A423W492</accession>
<proteinExistence type="predicted"/>
<dbReference type="STRING" id="1230097.A0A423W492"/>
<evidence type="ECO:0000259" key="1">
    <source>
        <dbReference type="PROSITE" id="PS51186"/>
    </source>
</evidence>
<dbReference type="Proteomes" id="UP000285146">
    <property type="component" value="Unassembled WGS sequence"/>
</dbReference>
<dbReference type="GO" id="GO:0016747">
    <property type="term" value="F:acyltransferase activity, transferring groups other than amino-acyl groups"/>
    <property type="evidence" value="ECO:0007669"/>
    <property type="project" value="InterPro"/>
</dbReference>
<dbReference type="AlphaFoldDB" id="A0A423W492"/>
<dbReference type="SUPFAM" id="SSF55729">
    <property type="entry name" value="Acyl-CoA N-acyltransferases (Nat)"/>
    <property type="match status" value="1"/>
</dbReference>
<keyword evidence="3" id="KW-1185">Reference proteome</keyword>
<sequence length="256" mass="28367">MASIGSPPNPRFRTRRATPADTSAIVNIHYAAFNPGVWNRLIYPDGGSESARANFAWSLFESPENTADPSVEIVIVIAELIPQQEGQDPEIVAFAKWKVIKEPLPKEKWDVTERGLTNEELGEGSNAAVFNRLFGGLHELRKKLMKGDPALHLEFLASHPDHQRTGAGSALLEWGAELADREGKSAWLESTPPGYNLYKRFGFEDVDVQDLPVTELWGIVQQQGEDWGANSAVALAGELPKGHFRTVFMRRLPQKA</sequence>
<dbReference type="InParanoid" id="A0A423W492"/>
<dbReference type="PANTHER" id="PTHR42791">
    <property type="entry name" value="GNAT FAMILY ACETYLTRANSFERASE"/>
    <property type="match status" value="1"/>
</dbReference>
<evidence type="ECO:0000313" key="2">
    <source>
        <dbReference type="EMBL" id="ROV98133.1"/>
    </source>
</evidence>
<reference evidence="2 3" key="1">
    <citation type="submission" date="2015-09" db="EMBL/GenBank/DDBJ databases">
        <title>Host preference determinants of Valsa canker pathogens revealed by comparative genomics.</title>
        <authorList>
            <person name="Yin Z."/>
            <person name="Huang L."/>
        </authorList>
    </citation>
    <scope>NUCLEOTIDE SEQUENCE [LARGE SCALE GENOMIC DNA]</scope>
    <source>
        <strain evidence="2 3">SXYLt</strain>
    </source>
</reference>
<organism evidence="2 3">
    <name type="scientific">Cytospora leucostoma</name>
    <dbReference type="NCBI Taxonomy" id="1230097"/>
    <lineage>
        <taxon>Eukaryota</taxon>
        <taxon>Fungi</taxon>
        <taxon>Dikarya</taxon>
        <taxon>Ascomycota</taxon>
        <taxon>Pezizomycotina</taxon>
        <taxon>Sordariomycetes</taxon>
        <taxon>Sordariomycetidae</taxon>
        <taxon>Diaporthales</taxon>
        <taxon>Cytosporaceae</taxon>
        <taxon>Cytospora</taxon>
    </lineage>
</organism>
<comment type="caution">
    <text evidence="2">The sequence shown here is derived from an EMBL/GenBank/DDBJ whole genome shotgun (WGS) entry which is preliminary data.</text>
</comment>
<dbReference type="PROSITE" id="PS51186">
    <property type="entry name" value="GNAT"/>
    <property type="match status" value="1"/>
</dbReference>
<feature type="domain" description="N-acetyltransferase" evidence="1">
    <location>
        <begin position="71"/>
        <end position="240"/>
    </location>
</feature>
<dbReference type="InterPro" id="IPR000182">
    <property type="entry name" value="GNAT_dom"/>
</dbReference>